<proteinExistence type="predicted"/>
<organism evidence="1 2">
    <name type="scientific">Rhynchophorus ferrugineus</name>
    <name type="common">Red palm weevil</name>
    <name type="synonym">Curculio ferrugineus</name>
    <dbReference type="NCBI Taxonomy" id="354439"/>
    <lineage>
        <taxon>Eukaryota</taxon>
        <taxon>Metazoa</taxon>
        <taxon>Ecdysozoa</taxon>
        <taxon>Arthropoda</taxon>
        <taxon>Hexapoda</taxon>
        <taxon>Insecta</taxon>
        <taxon>Pterygota</taxon>
        <taxon>Neoptera</taxon>
        <taxon>Endopterygota</taxon>
        <taxon>Coleoptera</taxon>
        <taxon>Polyphaga</taxon>
        <taxon>Cucujiformia</taxon>
        <taxon>Curculionidae</taxon>
        <taxon>Dryophthorinae</taxon>
        <taxon>Rhynchophorus</taxon>
    </lineage>
</organism>
<protein>
    <submittedName>
        <fullName evidence="1">Uncharacterized protein</fullName>
    </submittedName>
</protein>
<dbReference type="Proteomes" id="UP000625711">
    <property type="component" value="Unassembled WGS sequence"/>
</dbReference>
<dbReference type="EMBL" id="JAACXV010000361">
    <property type="protein sequence ID" value="KAF7279455.1"/>
    <property type="molecule type" value="Genomic_DNA"/>
</dbReference>
<name>A0A834IEP1_RHYFE</name>
<reference evidence="1" key="1">
    <citation type="submission" date="2020-08" db="EMBL/GenBank/DDBJ databases">
        <title>Genome sequencing and assembly of the red palm weevil Rhynchophorus ferrugineus.</title>
        <authorList>
            <person name="Dias G.B."/>
            <person name="Bergman C.M."/>
            <person name="Manee M."/>
        </authorList>
    </citation>
    <scope>NUCLEOTIDE SEQUENCE</scope>
    <source>
        <strain evidence="1">AA-2017</strain>
        <tissue evidence="1">Whole larva</tissue>
    </source>
</reference>
<gene>
    <name evidence="1" type="ORF">GWI33_007220</name>
</gene>
<evidence type="ECO:0000313" key="1">
    <source>
        <dbReference type="EMBL" id="KAF7279455.1"/>
    </source>
</evidence>
<dbReference type="AlphaFoldDB" id="A0A834IEP1"/>
<sequence length="92" mass="10293">MANADLKTKKIGEVQNLLLSGPDLTSYQELTNAQPDQQFEENEVPDEVNEEIDLENDHDIKDHFSEDPDGKTTGLINLNNVMQATHFPASIL</sequence>
<comment type="caution">
    <text evidence="1">The sequence shown here is derived from an EMBL/GenBank/DDBJ whole genome shotgun (WGS) entry which is preliminary data.</text>
</comment>
<accession>A0A834IEP1</accession>
<keyword evidence="2" id="KW-1185">Reference proteome</keyword>
<evidence type="ECO:0000313" key="2">
    <source>
        <dbReference type="Proteomes" id="UP000625711"/>
    </source>
</evidence>